<sequence length="368" mass="39726">MASSAEQSALEERALGRTMINIAAAIEAGEANALMGFSSKAAIESLISELRCVETYARQAGRTLNSEAINSFARIHGPRWGLSGSSWERAVAVTEGLEGAERFRALITGAEAITGQALELMFELLGKEKAEYELGWYNVSRIAHLNRLKRAGIETDDQLKAALQELIIHREERQSECPLKAAMRKLVGRSVGIDFFPTPAAVCARMVEIAAIRQGMKVVEPSAGCGNIADAARDAGAEVDVIEISGELRDILSLKGHSLVGFDFDDFEVSAPYADAVLMNPPFGKRSDARHIRKAYSLVKPGGVLVGIASEGLFFGTDAEATSFRHWLDEVGGVSERLPDGTFMDPSLPVRTGVSARIVTIFKADDEQ</sequence>
<name>A0A1H4ZXW1_9PSED</name>
<reference evidence="4" key="1">
    <citation type="submission" date="2016-10" db="EMBL/GenBank/DDBJ databases">
        <authorList>
            <person name="Varghese N."/>
            <person name="Submissions S."/>
        </authorList>
    </citation>
    <scope>NUCLEOTIDE SEQUENCE [LARGE SCALE GENOMIC DNA]</scope>
    <source>
        <strain evidence="4">DSM 9751</strain>
    </source>
</reference>
<dbReference type="CDD" id="cd02440">
    <property type="entry name" value="AdoMet_MTases"/>
    <property type="match status" value="1"/>
</dbReference>
<dbReference type="PROSITE" id="PS00092">
    <property type="entry name" value="N6_MTASE"/>
    <property type="match status" value="1"/>
</dbReference>
<keyword evidence="1" id="KW-0489">Methyltransferase</keyword>
<evidence type="ECO:0000313" key="3">
    <source>
        <dbReference type="EMBL" id="SED34949.1"/>
    </source>
</evidence>
<keyword evidence="2" id="KW-0808">Transferase</keyword>
<dbReference type="EMBL" id="FNTJ01000003">
    <property type="protein sequence ID" value="SED34949.1"/>
    <property type="molecule type" value="Genomic_DNA"/>
</dbReference>
<gene>
    <name evidence="3" type="ORF">SAMN05216178_6889</name>
</gene>
<organism evidence="3 4">
    <name type="scientific">Pseudomonas saponiphila</name>
    <dbReference type="NCBI Taxonomy" id="556534"/>
    <lineage>
        <taxon>Bacteria</taxon>
        <taxon>Pseudomonadati</taxon>
        <taxon>Pseudomonadota</taxon>
        <taxon>Gammaproteobacteria</taxon>
        <taxon>Pseudomonadales</taxon>
        <taxon>Pseudomonadaceae</taxon>
        <taxon>Pseudomonas</taxon>
    </lineage>
</organism>
<dbReference type="GO" id="GO:0003676">
    <property type="term" value="F:nucleic acid binding"/>
    <property type="evidence" value="ECO:0007669"/>
    <property type="project" value="InterPro"/>
</dbReference>
<dbReference type="Proteomes" id="UP000198982">
    <property type="component" value="Unassembled WGS sequence"/>
</dbReference>
<dbReference type="GO" id="GO:0008168">
    <property type="term" value="F:methyltransferase activity"/>
    <property type="evidence" value="ECO:0007669"/>
    <property type="project" value="UniProtKB-KW"/>
</dbReference>
<dbReference type="RefSeq" id="WP_143038374.1">
    <property type="nucleotide sequence ID" value="NZ_FNTJ01000003.1"/>
</dbReference>
<dbReference type="InterPro" id="IPR002052">
    <property type="entry name" value="DNA_methylase_N6_adenine_CS"/>
</dbReference>
<dbReference type="Pfam" id="PF13489">
    <property type="entry name" value="Methyltransf_23"/>
    <property type="match status" value="1"/>
</dbReference>
<protein>
    <recommendedName>
        <fullName evidence="5">Methyltransferase small domain-containing protein</fullName>
    </recommendedName>
</protein>
<keyword evidence="4" id="KW-1185">Reference proteome</keyword>
<evidence type="ECO:0000256" key="1">
    <source>
        <dbReference type="ARBA" id="ARBA00022603"/>
    </source>
</evidence>
<evidence type="ECO:0000313" key="4">
    <source>
        <dbReference type="Proteomes" id="UP000198982"/>
    </source>
</evidence>
<evidence type="ECO:0000256" key="2">
    <source>
        <dbReference type="ARBA" id="ARBA00022679"/>
    </source>
</evidence>
<dbReference type="Gene3D" id="3.40.50.150">
    <property type="entry name" value="Vaccinia Virus protein VP39"/>
    <property type="match status" value="1"/>
</dbReference>
<dbReference type="AlphaFoldDB" id="A0A1H4ZXW1"/>
<dbReference type="GO" id="GO:0032259">
    <property type="term" value="P:methylation"/>
    <property type="evidence" value="ECO:0007669"/>
    <property type="project" value="UniProtKB-KW"/>
</dbReference>
<evidence type="ECO:0008006" key="5">
    <source>
        <dbReference type="Google" id="ProtNLM"/>
    </source>
</evidence>
<dbReference type="SUPFAM" id="SSF53335">
    <property type="entry name" value="S-adenosyl-L-methionine-dependent methyltransferases"/>
    <property type="match status" value="1"/>
</dbReference>
<accession>A0A1H4ZXW1</accession>
<dbReference type="InterPro" id="IPR029063">
    <property type="entry name" value="SAM-dependent_MTases_sf"/>
</dbReference>
<proteinExistence type="predicted"/>